<dbReference type="Proteomes" id="UP000505355">
    <property type="component" value="Chromosome"/>
</dbReference>
<dbReference type="Pfam" id="PF05426">
    <property type="entry name" value="Alginate_lyase"/>
    <property type="match status" value="1"/>
</dbReference>
<feature type="signal peptide" evidence="3">
    <location>
        <begin position="1"/>
        <end position="19"/>
    </location>
</feature>
<name>A0A7D4Q3K2_9SPHI</name>
<evidence type="ECO:0000256" key="3">
    <source>
        <dbReference type="SAM" id="SignalP"/>
    </source>
</evidence>
<organism evidence="5 6">
    <name type="scientific">Mucilaginibacter mali</name>
    <dbReference type="NCBI Taxonomy" id="2740462"/>
    <lineage>
        <taxon>Bacteria</taxon>
        <taxon>Pseudomonadati</taxon>
        <taxon>Bacteroidota</taxon>
        <taxon>Sphingobacteriia</taxon>
        <taxon>Sphingobacteriales</taxon>
        <taxon>Sphingobacteriaceae</taxon>
        <taxon>Mucilaginibacter</taxon>
    </lineage>
</organism>
<keyword evidence="1 3" id="KW-0732">Signal</keyword>
<dbReference type="Gene3D" id="1.50.10.100">
    <property type="entry name" value="Chondroitin AC/alginate lyase"/>
    <property type="match status" value="1"/>
</dbReference>
<dbReference type="InterPro" id="IPR008929">
    <property type="entry name" value="Chondroitin_lyas"/>
</dbReference>
<keyword evidence="6" id="KW-1185">Reference proteome</keyword>
<protein>
    <submittedName>
        <fullName evidence="5">Alginate lyase family protein</fullName>
    </submittedName>
</protein>
<evidence type="ECO:0000313" key="6">
    <source>
        <dbReference type="Proteomes" id="UP000505355"/>
    </source>
</evidence>
<evidence type="ECO:0000256" key="2">
    <source>
        <dbReference type="ARBA" id="ARBA00023239"/>
    </source>
</evidence>
<dbReference type="AlphaFoldDB" id="A0A7D4Q3K2"/>
<dbReference type="SUPFAM" id="SSF48230">
    <property type="entry name" value="Chondroitin AC/alginate lyase"/>
    <property type="match status" value="1"/>
</dbReference>
<dbReference type="GO" id="GO:0016829">
    <property type="term" value="F:lyase activity"/>
    <property type="evidence" value="ECO:0007669"/>
    <property type="project" value="UniProtKB-KW"/>
</dbReference>
<dbReference type="KEGG" id="mmab:HQ865_21605"/>
<dbReference type="InterPro" id="IPR008397">
    <property type="entry name" value="Alginate_lyase_dom"/>
</dbReference>
<dbReference type="RefSeq" id="WP_173416897.1">
    <property type="nucleotide sequence ID" value="NZ_CP054139.1"/>
</dbReference>
<evidence type="ECO:0000256" key="1">
    <source>
        <dbReference type="ARBA" id="ARBA00022729"/>
    </source>
</evidence>
<evidence type="ECO:0000313" key="5">
    <source>
        <dbReference type="EMBL" id="QKJ32246.1"/>
    </source>
</evidence>
<evidence type="ECO:0000259" key="4">
    <source>
        <dbReference type="Pfam" id="PF05426"/>
    </source>
</evidence>
<dbReference type="GO" id="GO:0042597">
    <property type="term" value="C:periplasmic space"/>
    <property type="evidence" value="ECO:0007669"/>
    <property type="project" value="InterPro"/>
</dbReference>
<feature type="domain" description="Alginate lyase" evidence="4">
    <location>
        <begin position="41"/>
        <end position="285"/>
    </location>
</feature>
<feature type="chain" id="PRO_5028927412" evidence="3">
    <location>
        <begin position="20"/>
        <end position="359"/>
    </location>
</feature>
<dbReference type="EMBL" id="CP054139">
    <property type="protein sequence ID" value="QKJ32246.1"/>
    <property type="molecule type" value="Genomic_DNA"/>
</dbReference>
<reference evidence="5 6" key="1">
    <citation type="submission" date="2020-05" db="EMBL/GenBank/DDBJ databases">
        <title>Mucilaginibacter mali sp. nov.</title>
        <authorList>
            <person name="Kim H.S."/>
            <person name="Lee K.C."/>
            <person name="Suh M.K."/>
            <person name="Kim J.-S."/>
            <person name="Han K.-I."/>
            <person name="Eom M.K."/>
            <person name="Shin Y.K."/>
            <person name="Lee J.-S."/>
        </authorList>
    </citation>
    <scope>NUCLEOTIDE SEQUENCE [LARGE SCALE GENOMIC DNA]</scope>
    <source>
        <strain evidence="5 6">G2-14</strain>
    </source>
</reference>
<sequence>MKRVFLLTALAFCAFSSRAQYVSLNKSELGKLKQLCSTDASAKARLAEWQKAADGALNDTPNPIDTIHTEGRLQGDPKKTASWESFKDMRKMYALALIYRLNGDKKYLNKAVEFLAAWSQKNVPNGDPIDDTNLDPAVEAYDFIKADVDAANNKLITAWLAQTAQMEINKMKKGRETSYNNWHSHRLKEVGEIGFAINDKKYIDFAVDGIKEQIGKNLLPDGSSIDFKLRDALHYHTYDLEPLTKLAIIIKRATGTDFYNYESPGQTSIKKSTDWLVPFISGAKTHGEFVNSTVAFDKKRAANGEKGYVAGTLFEPKNGIGALLLAEYFFPDAINLIQKVKGTSENYPDWQLVLNKVKR</sequence>
<keyword evidence="2 5" id="KW-0456">Lyase</keyword>
<accession>A0A7D4Q3K2</accession>
<gene>
    <name evidence="5" type="ORF">HQ865_21605</name>
</gene>
<proteinExistence type="predicted"/>